<accession>A0A918QH18</accession>
<evidence type="ECO:0000313" key="1">
    <source>
        <dbReference type="EMBL" id="GGZ45525.1"/>
    </source>
</evidence>
<dbReference type="InterPro" id="IPR011990">
    <property type="entry name" value="TPR-like_helical_dom_sf"/>
</dbReference>
<dbReference type="AlphaFoldDB" id="A0A918QH18"/>
<dbReference type="Gene3D" id="1.25.40.10">
    <property type="entry name" value="Tetratricopeptide repeat domain"/>
    <property type="match status" value="1"/>
</dbReference>
<reference evidence="1" key="1">
    <citation type="journal article" date="2014" name="Int. J. Syst. Evol. Microbiol.">
        <title>Complete genome sequence of Corynebacterium casei LMG S-19264T (=DSM 44701T), isolated from a smear-ripened cheese.</title>
        <authorList>
            <consortium name="US DOE Joint Genome Institute (JGI-PGF)"/>
            <person name="Walter F."/>
            <person name="Albersmeier A."/>
            <person name="Kalinowski J."/>
            <person name="Ruckert C."/>
        </authorList>
    </citation>
    <scope>NUCLEOTIDE SEQUENCE</scope>
    <source>
        <strain evidence="1">JCM 4988</strain>
    </source>
</reference>
<dbReference type="RefSeq" id="WP_190124982.1">
    <property type="nucleotide sequence ID" value="NZ_BMWG01000015.1"/>
</dbReference>
<dbReference type="EMBL" id="BMWG01000015">
    <property type="protein sequence ID" value="GGZ45525.1"/>
    <property type="molecule type" value="Genomic_DNA"/>
</dbReference>
<name>A0A918QH18_9ACTN</name>
<dbReference type="SUPFAM" id="SSF48452">
    <property type="entry name" value="TPR-like"/>
    <property type="match status" value="1"/>
</dbReference>
<gene>
    <name evidence="1" type="ORF">GCM10010387_45040</name>
</gene>
<keyword evidence="2" id="KW-1185">Reference proteome</keyword>
<sequence length="425" mass="45714">MAVGGTGRLALLRKAAGHTQKTFVTDFTHEASRLNIAASVSVRQLRRWESEEPSPLPHPGQQIVLEAMFGIPISEMGFAVPPHRLSLAAPISNPGTVKRRTFVADVGALVAAPLSGIGPGARIGTADLTRLRTRVDDLYQTDHTTGSVPAMAQARRIENEIGNALGVSSYTSRIGRELHSMLAALYSHQAWYGYDGGRLAEGRTACMEALAAAQMIDDPLRQISVLEILALIAVKAGRTWEAASAVESAYRLARQAGAGPTVHLVIALREANVATHNGDLSGARRALSRAVSHQSRMDTDTEVPPWAKFVGPFEVDYATADLYLRGGRPRKALPFLRAATRGMGSDLARNSASYRAKLAHVLLAAGEVDEACAEMTTVIRASGRISSPRLTDRIHDFQSAAGQMKSRVARDCAMRIRETRQEGSP</sequence>
<evidence type="ECO:0008006" key="3">
    <source>
        <dbReference type="Google" id="ProtNLM"/>
    </source>
</evidence>
<proteinExistence type="predicted"/>
<comment type="caution">
    <text evidence="1">The sequence shown here is derived from an EMBL/GenBank/DDBJ whole genome shotgun (WGS) entry which is preliminary data.</text>
</comment>
<organism evidence="1 2">
    <name type="scientific">Streptomyces inusitatus</name>
    <dbReference type="NCBI Taxonomy" id="68221"/>
    <lineage>
        <taxon>Bacteria</taxon>
        <taxon>Bacillati</taxon>
        <taxon>Actinomycetota</taxon>
        <taxon>Actinomycetes</taxon>
        <taxon>Kitasatosporales</taxon>
        <taxon>Streptomycetaceae</taxon>
        <taxon>Streptomyces</taxon>
    </lineage>
</organism>
<reference evidence="1" key="2">
    <citation type="submission" date="2020-09" db="EMBL/GenBank/DDBJ databases">
        <authorList>
            <person name="Sun Q."/>
            <person name="Ohkuma M."/>
        </authorList>
    </citation>
    <scope>NUCLEOTIDE SEQUENCE</scope>
    <source>
        <strain evidence="1">JCM 4988</strain>
    </source>
</reference>
<evidence type="ECO:0000313" key="2">
    <source>
        <dbReference type="Proteomes" id="UP000630936"/>
    </source>
</evidence>
<protein>
    <recommendedName>
        <fullName evidence="3">Transcriptional regulator</fullName>
    </recommendedName>
</protein>
<dbReference type="Proteomes" id="UP000630936">
    <property type="component" value="Unassembled WGS sequence"/>
</dbReference>